<proteinExistence type="predicted"/>
<protein>
    <recommendedName>
        <fullName evidence="4">T9SS C-terminal target domain-containing protein</fullName>
    </recommendedName>
</protein>
<dbReference type="RefSeq" id="WP_296092054.1">
    <property type="nucleotide sequence ID" value="NZ_CAUOSC010000004.1"/>
</dbReference>
<gene>
    <name evidence="2" type="ORF">HXK21_04750</name>
</gene>
<accession>A0A929WZZ1</accession>
<evidence type="ECO:0000313" key="3">
    <source>
        <dbReference type="Proteomes" id="UP000704068"/>
    </source>
</evidence>
<dbReference type="InterPro" id="IPR032675">
    <property type="entry name" value="LRR_dom_sf"/>
</dbReference>
<sequence>MRKSTLFASLLAMFAVAANSFAQSSIELTTDLSVGSEFQMFLQVGEGERLKIDGLKGQFKNDEWNLVTLTKQTVKIEGKIKLLGIDGNQITSVKMKDMEDLTSLGLKNNKLTEIDLSGAPALKRISVGKNKLEALDLSNNTFLFQVYVYGNKIKEEKMTALVNSLPGGTSSELFLVDKTLANEENVATKADVQVARNKGWNVFNYQGGSYTIYDGEGGTGIEFINQRAIEVNQNAGSDYATLTVPHKMLGSTYAIYSLNGAKLAGGVISSDFTRLPLNNVPVGAYLLKVGDKVEKLIKK</sequence>
<dbReference type="EMBL" id="JABZGR010000010">
    <property type="protein sequence ID" value="MBF0970331.1"/>
    <property type="molecule type" value="Genomic_DNA"/>
</dbReference>
<dbReference type="Gene3D" id="3.80.10.10">
    <property type="entry name" value="Ribonuclease Inhibitor"/>
    <property type="match status" value="1"/>
</dbReference>
<feature type="chain" id="PRO_5037691493" description="T9SS C-terminal target domain-containing protein" evidence="1">
    <location>
        <begin position="23"/>
        <end position="299"/>
    </location>
</feature>
<dbReference type="AlphaFoldDB" id="A0A929WZZ1"/>
<reference evidence="2" key="1">
    <citation type="submission" date="2020-04" db="EMBL/GenBank/DDBJ databases">
        <title>Deep metagenomics examines the oral microbiome during advanced dental caries in children, revealing novel taxa and co-occurrences with host molecules.</title>
        <authorList>
            <person name="Baker J.L."/>
            <person name="Morton J.T."/>
            <person name="Dinis M."/>
            <person name="Alvarez R."/>
            <person name="Tran N.C."/>
            <person name="Knight R."/>
            <person name="Edlund A."/>
        </authorList>
    </citation>
    <scope>NUCLEOTIDE SEQUENCE</scope>
    <source>
        <strain evidence="2">JCVI_34_bin.1</strain>
    </source>
</reference>
<name>A0A929WZZ1_9BACT</name>
<evidence type="ECO:0000313" key="2">
    <source>
        <dbReference type="EMBL" id="MBF0970331.1"/>
    </source>
</evidence>
<dbReference type="SUPFAM" id="SSF52058">
    <property type="entry name" value="L domain-like"/>
    <property type="match status" value="1"/>
</dbReference>
<comment type="caution">
    <text evidence="2">The sequence shown here is derived from an EMBL/GenBank/DDBJ whole genome shotgun (WGS) entry which is preliminary data.</text>
</comment>
<evidence type="ECO:0000256" key="1">
    <source>
        <dbReference type="SAM" id="SignalP"/>
    </source>
</evidence>
<organism evidence="2 3">
    <name type="scientific">Alloprevotella tannerae</name>
    <dbReference type="NCBI Taxonomy" id="76122"/>
    <lineage>
        <taxon>Bacteria</taxon>
        <taxon>Pseudomonadati</taxon>
        <taxon>Bacteroidota</taxon>
        <taxon>Bacteroidia</taxon>
        <taxon>Bacteroidales</taxon>
        <taxon>Prevotellaceae</taxon>
        <taxon>Alloprevotella</taxon>
    </lineage>
</organism>
<dbReference type="Proteomes" id="UP000704068">
    <property type="component" value="Unassembled WGS sequence"/>
</dbReference>
<feature type="signal peptide" evidence="1">
    <location>
        <begin position="1"/>
        <end position="22"/>
    </location>
</feature>
<evidence type="ECO:0008006" key="4">
    <source>
        <dbReference type="Google" id="ProtNLM"/>
    </source>
</evidence>
<keyword evidence="1" id="KW-0732">Signal</keyword>